<dbReference type="Proteomes" id="UP000326857">
    <property type="component" value="Unassembled WGS sequence"/>
</dbReference>
<dbReference type="Proteomes" id="UP000244189">
    <property type="component" value="Unassembled WGS sequence"/>
</dbReference>
<dbReference type="RefSeq" id="WP_167398755.1">
    <property type="nucleotide sequence ID" value="NZ_JAPZPS010000003.1"/>
</dbReference>
<sequence>MMAASRIYALLQEACAALETSDDHAIAAYVGFAMSLVEEKYGVGHDHLESVSRD</sequence>
<dbReference type="AlphaFoldDB" id="A0A2T5GRN6"/>
<organism evidence="1 3">
    <name type="scientific">Sphingomonas aurantiaca</name>
    <dbReference type="NCBI Taxonomy" id="185949"/>
    <lineage>
        <taxon>Bacteria</taxon>
        <taxon>Pseudomonadati</taxon>
        <taxon>Pseudomonadota</taxon>
        <taxon>Alphaproteobacteria</taxon>
        <taxon>Sphingomonadales</taxon>
        <taxon>Sphingomonadaceae</taxon>
        <taxon>Sphingomonas</taxon>
    </lineage>
</organism>
<keyword evidence="3" id="KW-1185">Reference proteome</keyword>
<reference evidence="1 3" key="1">
    <citation type="submission" date="2018-04" db="EMBL/GenBank/DDBJ databases">
        <title>Genomic Encyclopedia of Type Strains, Phase III (KMG-III): the genomes of soil and plant-associated and newly described type strains.</title>
        <authorList>
            <person name="Whitman W."/>
        </authorList>
    </citation>
    <scope>NUCLEOTIDE SEQUENCE [LARGE SCALE GENOMIC DNA]</scope>
    <source>
        <strain evidence="1 3">MA101b</strain>
    </source>
</reference>
<dbReference type="EMBL" id="CABVLI010000029">
    <property type="protein sequence ID" value="VVT00853.1"/>
    <property type="molecule type" value="Genomic_DNA"/>
</dbReference>
<gene>
    <name evidence="1" type="ORF">C8J26_0218</name>
    <name evidence="2" type="ORF">SPHINGO391_350128</name>
</gene>
<proteinExistence type="predicted"/>
<accession>A0A5E7Y8C3</accession>
<accession>A0A2T5GRN6</accession>
<protein>
    <submittedName>
        <fullName evidence="1">Uncharacterized protein</fullName>
    </submittedName>
</protein>
<evidence type="ECO:0000313" key="4">
    <source>
        <dbReference type="Proteomes" id="UP000326857"/>
    </source>
</evidence>
<reference evidence="2 4" key="2">
    <citation type="submission" date="2019-09" db="EMBL/GenBank/DDBJ databases">
        <authorList>
            <person name="Dittami M. S."/>
        </authorList>
    </citation>
    <scope>NUCLEOTIDE SEQUENCE [LARGE SCALE GENOMIC DNA]</scope>
    <source>
        <strain evidence="2">SPHINGO391</strain>
    </source>
</reference>
<evidence type="ECO:0000313" key="2">
    <source>
        <dbReference type="EMBL" id="VVT00853.1"/>
    </source>
</evidence>
<evidence type="ECO:0000313" key="1">
    <source>
        <dbReference type="EMBL" id="PTQ61948.1"/>
    </source>
</evidence>
<name>A0A2T5GRN6_9SPHN</name>
<evidence type="ECO:0000313" key="3">
    <source>
        <dbReference type="Proteomes" id="UP000244189"/>
    </source>
</evidence>
<dbReference type="EMBL" id="QAOG01000001">
    <property type="protein sequence ID" value="PTQ61948.1"/>
    <property type="molecule type" value="Genomic_DNA"/>
</dbReference>